<keyword evidence="2" id="KW-0677">Repeat</keyword>
<dbReference type="eggNOG" id="KOG0472">
    <property type="taxonomic scope" value="Eukaryota"/>
</dbReference>
<proteinExistence type="predicted"/>
<dbReference type="SMART" id="SM00369">
    <property type="entry name" value="LRR_TYP"/>
    <property type="match status" value="3"/>
</dbReference>
<dbReference type="AlphaFoldDB" id="A0A061F756"/>
<dbReference type="InterPro" id="IPR001611">
    <property type="entry name" value="Leu-rich_rpt"/>
</dbReference>
<accession>A0A061F756</accession>
<name>A0A061F756_THECC</name>
<dbReference type="Proteomes" id="UP000026915">
    <property type="component" value="Chromosome 7"/>
</dbReference>
<evidence type="ECO:0000256" key="2">
    <source>
        <dbReference type="ARBA" id="ARBA00022737"/>
    </source>
</evidence>
<dbReference type="InterPro" id="IPR050216">
    <property type="entry name" value="LRR_domain-containing"/>
</dbReference>
<reference evidence="3 4" key="1">
    <citation type="journal article" date="2013" name="Genome Biol.">
        <title>The genome sequence of the most widely cultivated cacao type and its use to identify candidate genes regulating pod color.</title>
        <authorList>
            <person name="Motamayor J.C."/>
            <person name="Mockaitis K."/>
            <person name="Schmutz J."/>
            <person name="Haiminen N."/>
            <person name="Iii D.L."/>
            <person name="Cornejo O."/>
            <person name="Findley S.D."/>
            <person name="Zheng P."/>
            <person name="Utro F."/>
            <person name="Royaert S."/>
            <person name="Saski C."/>
            <person name="Jenkins J."/>
            <person name="Podicheti R."/>
            <person name="Zhao M."/>
            <person name="Scheffler B.E."/>
            <person name="Stack J.C."/>
            <person name="Feltus F.A."/>
            <person name="Mustiga G.M."/>
            <person name="Amores F."/>
            <person name="Phillips W."/>
            <person name="Marelli J.P."/>
            <person name="May G.D."/>
            <person name="Shapiro H."/>
            <person name="Ma J."/>
            <person name="Bustamante C.D."/>
            <person name="Schnell R.J."/>
            <person name="Main D."/>
            <person name="Gilbert D."/>
            <person name="Parida L."/>
            <person name="Kuhn D.N."/>
        </authorList>
    </citation>
    <scope>NUCLEOTIDE SEQUENCE [LARGE SCALE GENOMIC DNA]</scope>
    <source>
        <strain evidence="4">cv. Matina 1-6</strain>
    </source>
</reference>
<protein>
    <submittedName>
        <fullName evidence="3">Uncharacterized protein</fullName>
    </submittedName>
</protein>
<dbReference type="EMBL" id="CM001885">
    <property type="protein sequence ID" value="EOY12891.1"/>
    <property type="molecule type" value="Genomic_DNA"/>
</dbReference>
<dbReference type="InterPro" id="IPR025875">
    <property type="entry name" value="Leu-rich_rpt_4"/>
</dbReference>
<dbReference type="InParanoid" id="A0A061F756"/>
<dbReference type="InterPro" id="IPR032675">
    <property type="entry name" value="LRR_dom_sf"/>
</dbReference>
<dbReference type="HOGENOM" id="CLU_2138077_0_0_1"/>
<dbReference type="SUPFAM" id="SSF52058">
    <property type="entry name" value="L domain-like"/>
    <property type="match status" value="1"/>
</dbReference>
<keyword evidence="1" id="KW-0433">Leucine-rich repeat</keyword>
<dbReference type="InterPro" id="IPR003591">
    <property type="entry name" value="Leu-rich_rpt_typical-subtyp"/>
</dbReference>
<dbReference type="Gene3D" id="3.80.10.10">
    <property type="entry name" value="Ribonuclease Inhibitor"/>
    <property type="match status" value="1"/>
</dbReference>
<dbReference type="PANTHER" id="PTHR48051">
    <property type="match status" value="1"/>
</dbReference>
<dbReference type="Gramene" id="EOY12891">
    <property type="protein sequence ID" value="EOY12891"/>
    <property type="gene ID" value="TCM_031402"/>
</dbReference>
<dbReference type="Pfam" id="PF12799">
    <property type="entry name" value="LRR_4"/>
    <property type="match status" value="1"/>
</dbReference>
<evidence type="ECO:0000313" key="3">
    <source>
        <dbReference type="EMBL" id="EOY12891.1"/>
    </source>
</evidence>
<dbReference type="PANTHER" id="PTHR48051:SF1">
    <property type="entry name" value="RAS SUPPRESSOR PROTEIN 1"/>
    <property type="match status" value="1"/>
</dbReference>
<sequence length="113" mass="12743">MSSTKTLILSRNNIKEWQFAILKSLSNLSCLKLDNNPLRQLREVPSEIMSLCQLQILDLSQNSLQSIPEGLNSLTSLIELDLSDKNISALPLKLVKTRKVCLNQSSKCRETED</sequence>
<dbReference type="PROSITE" id="PS51450">
    <property type="entry name" value="LRR"/>
    <property type="match status" value="1"/>
</dbReference>
<keyword evidence="4" id="KW-1185">Reference proteome</keyword>
<evidence type="ECO:0000256" key="1">
    <source>
        <dbReference type="ARBA" id="ARBA00022614"/>
    </source>
</evidence>
<gene>
    <name evidence="3" type="ORF">TCM_031402</name>
</gene>
<organism evidence="3 4">
    <name type="scientific">Theobroma cacao</name>
    <name type="common">Cacao</name>
    <name type="synonym">Cocoa</name>
    <dbReference type="NCBI Taxonomy" id="3641"/>
    <lineage>
        <taxon>Eukaryota</taxon>
        <taxon>Viridiplantae</taxon>
        <taxon>Streptophyta</taxon>
        <taxon>Embryophyta</taxon>
        <taxon>Tracheophyta</taxon>
        <taxon>Spermatophyta</taxon>
        <taxon>Magnoliopsida</taxon>
        <taxon>eudicotyledons</taxon>
        <taxon>Gunneridae</taxon>
        <taxon>Pentapetalae</taxon>
        <taxon>rosids</taxon>
        <taxon>malvids</taxon>
        <taxon>Malvales</taxon>
        <taxon>Malvaceae</taxon>
        <taxon>Byttnerioideae</taxon>
        <taxon>Theobroma</taxon>
    </lineage>
</organism>
<evidence type="ECO:0000313" key="4">
    <source>
        <dbReference type="Proteomes" id="UP000026915"/>
    </source>
</evidence>